<dbReference type="Proteomes" id="UP001063166">
    <property type="component" value="Unassembled WGS sequence"/>
</dbReference>
<dbReference type="AlphaFoldDB" id="A0A9P3PD21"/>
<evidence type="ECO:0000256" key="1">
    <source>
        <dbReference type="SAM" id="MobiDB-lite"/>
    </source>
</evidence>
<organism evidence="3 4">
    <name type="scientific">Lyophyllum shimeji</name>
    <name type="common">Hon-shimeji</name>
    <name type="synonym">Tricholoma shimeji</name>
    <dbReference type="NCBI Taxonomy" id="47721"/>
    <lineage>
        <taxon>Eukaryota</taxon>
        <taxon>Fungi</taxon>
        <taxon>Dikarya</taxon>
        <taxon>Basidiomycota</taxon>
        <taxon>Agaricomycotina</taxon>
        <taxon>Agaricomycetes</taxon>
        <taxon>Agaricomycetidae</taxon>
        <taxon>Agaricales</taxon>
        <taxon>Tricholomatineae</taxon>
        <taxon>Lyophyllaceae</taxon>
        <taxon>Lyophyllum</taxon>
    </lineage>
</organism>
<accession>A0A9P3PD21</accession>
<feature type="domain" description="DUF6697" evidence="2">
    <location>
        <begin position="266"/>
        <end position="454"/>
    </location>
</feature>
<feature type="compositionally biased region" description="Basic residues" evidence="1">
    <location>
        <begin position="534"/>
        <end position="546"/>
    </location>
</feature>
<keyword evidence="4" id="KW-1185">Reference proteome</keyword>
<dbReference type="Pfam" id="PF20411">
    <property type="entry name" value="DUF6697"/>
    <property type="match status" value="1"/>
</dbReference>
<feature type="region of interest" description="Disordered" evidence="1">
    <location>
        <begin position="460"/>
        <end position="546"/>
    </location>
</feature>
<dbReference type="EMBL" id="BRPK01000001">
    <property type="protein sequence ID" value="GLB33213.1"/>
    <property type="molecule type" value="Genomic_DNA"/>
</dbReference>
<evidence type="ECO:0000313" key="4">
    <source>
        <dbReference type="Proteomes" id="UP001063166"/>
    </source>
</evidence>
<evidence type="ECO:0000313" key="3">
    <source>
        <dbReference type="EMBL" id="GLB33213.1"/>
    </source>
</evidence>
<feature type="compositionally biased region" description="Polar residues" evidence="1">
    <location>
        <begin position="512"/>
        <end position="521"/>
    </location>
</feature>
<feature type="region of interest" description="Disordered" evidence="1">
    <location>
        <begin position="134"/>
        <end position="179"/>
    </location>
</feature>
<gene>
    <name evidence="3" type="ORF">LshimejAT787_0100980</name>
</gene>
<dbReference type="InterPro" id="IPR046520">
    <property type="entry name" value="DUF6697"/>
</dbReference>
<sequence>MDIETVVAKISDGSPIRDNREKYFEASSHHTVMGTHAEADHRRVLPSTEQYLRAQSLFYDWFEHDDDGGGGSDHLALAIRTSTPSVKPEPDALWNNPQATGRSEPPESPTNSGNEKRKSSPEALLQNAAFYRQETAAEASTSSPLSSRVRPLNIPSEESRSEVSHVAPNSRSLGVSASDHLKPRKSRRTFFDAVEITTPTWLTSRYLPVKKEEDGLRERDFFHPKYEIKRNKEDENAGLGSILRRVDALNLQPFPLDLNADLLDFTVSRDFITDTYGGNTQDTFPKIGEKGRGAHHNYRNFMFMNALYNPYAPQRAGFPGLFYRSRITDLPKVHRAFIRIKAGMWLYLGQYELVRSQPLTRAEWATSSKQTKETWSEHISKKKWGAEVRARITLRRQLRREPTVEELEQAIGHGVGNGVTSDDVRRALDDGEEVIKVWVMRCVAYDETFQQEMKVKFANWKPKPKEKSEATLKNRKTKPQAKGATGRQPNNRKRKRQPSVTPELVDDGFLEQVTSPNTESEVTGVEVDASSRPARARRPPKRFSVE</sequence>
<comment type="caution">
    <text evidence="3">The sequence shown here is derived from an EMBL/GenBank/DDBJ whole genome shotgun (WGS) entry which is preliminary data.</text>
</comment>
<evidence type="ECO:0000259" key="2">
    <source>
        <dbReference type="Pfam" id="PF20411"/>
    </source>
</evidence>
<name>A0A9P3PD21_LYOSH</name>
<protein>
    <recommendedName>
        <fullName evidence="2">DUF6697 domain-containing protein</fullName>
    </recommendedName>
</protein>
<reference evidence="3" key="1">
    <citation type="submission" date="2022-07" db="EMBL/GenBank/DDBJ databases">
        <title>The genome of Lyophyllum shimeji provides insight into the initial evolution of ectomycorrhizal fungal genome.</title>
        <authorList>
            <person name="Kobayashi Y."/>
            <person name="Shibata T."/>
            <person name="Hirakawa H."/>
            <person name="Shigenobu S."/>
            <person name="Nishiyama T."/>
            <person name="Yamada A."/>
            <person name="Hasebe M."/>
            <person name="Kawaguchi M."/>
        </authorList>
    </citation>
    <scope>NUCLEOTIDE SEQUENCE</scope>
    <source>
        <strain evidence="3">AT787</strain>
    </source>
</reference>
<feature type="region of interest" description="Disordered" evidence="1">
    <location>
        <begin position="82"/>
        <end position="121"/>
    </location>
</feature>
<proteinExistence type="predicted"/>
<dbReference type="OrthoDB" id="3176940at2759"/>
<feature type="compositionally biased region" description="Basic and acidic residues" evidence="1">
    <location>
        <begin position="463"/>
        <end position="472"/>
    </location>
</feature>